<dbReference type="InterPro" id="IPR018060">
    <property type="entry name" value="HTH_AraC"/>
</dbReference>
<dbReference type="Proteomes" id="UP000448867">
    <property type="component" value="Unassembled WGS sequence"/>
</dbReference>
<gene>
    <name evidence="6" type="ORF">GJU40_13920</name>
</gene>
<organism evidence="6 7">
    <name type="scientific">Metabacillus lacus</name>
    <dbReference type="NCBI Taxonomy" id="1983721"/>
    <lineage>
        <taxon>Bacteria</taxon>
        <taxon>Bacillati</taxon>
        <taxon>Bacillota</taxon>
        <taxon>Bacilli</taxon>
        <taxon>Bacillales</taxon>
        <taxon>Bacillaceae</taxon>
        <taxon>Metabacillus</taxon>
    </lineage>
</organism>
<evidence type="ECO:0000259" key="5">
    <source>
        <dbReference type="PROSITE" id="PS50983"/>
    </source>
</evidence>
<name>A0A7X2J0R8_9BACI</name>
<dbReference type="PROSITE" id="PS01124">
    <property type="entry name" value="HTH_ARAC_FAMILY_2"/>
    <property type="match status" value="1"/>
</dbReference>
<evidence type="ECO:0000313" key="6">
    <source>
        <dbReference type="EMBL" id="MRX73240.1"/>
    </source>
</evidence>
<evidence type="ECO:0000256" key="3">
    <source>
        <dbReference type="ARBA" id="ARBA00023163"/>
    </source>
</evidence>
<comment type="caution">
    <text evidence="6">The sequence shown here is derived from an EMBL/GenBank/DDBJ whole genome shotgun (WGS) entry which is preliminary data.</text>
</comment>
<dbReference type="PANTHER" id="PTHR43280:SF30">
    <property type="entry name" value="MMSAB OPERON REGULATORY PROTEIN"/>
    <property type="match status" value="1"/>
</dbReference>
<evidence type="ECO:0000259" key="4">
    <source>
        <dbReference type="PROSITE" id="PS01124"/>
    </source>
</evidence>
<dbReference type="SUPFAM" id="SSF53807">
    <property type="entry name" value="Helical backbone' metal receptor"/>
    <property type="match status" value="1"/>
</dbReference>
<dbReference type="InterPro" id="IPR002491">
    <property type="entry name" value="ABC_transptr_periplasmic_BD"/>
</dbReference>
<evidence type="ECO:0000256" key="2">
    <source>
        <dbReference type="ARBA" id="ARBA00023125"/>
    </source>
</evidence>
<dbReference type="InterPro" id="IPR009057">
    <property type="entry name" value="Homeodomain-like_sf"/>
</dbReference>
<proteinExistence type="predicted"/>
<dbReference type="Pfam" id="PF01497">
    <property type="entry name" value="Peripla_BP_2"/>
    <property type="match status" value="1"/>
</dbReference>
<dbReference type="GO" id="GO:0003700">
    <property type="term" value="F:DNA-binding transcription factor activity"/>
    <property type="evidence" value="ECO:0007669"/>
    <property type="project" value="InterPro"/>
</dbReference>
<dbReference type="EMBL" id="WKKI01000030">
    <property type="protein sequence ID" value="MRX73240.1"/>
    <property type="molecule type" value="Genomic_DNA"/>
</dbReference>
<dbReference type="Pfam" id="PF12833">
    <property type="entry name" value="HTH_18"/>
    <property type="match status" value="1"/>
</dbReference>
<dbReference type="SMART" id="SM00342">
    <property type="entry name" value="HTH_ARAC"/>
    <property type="match status" value="1"/>
</dbReference>
<dbReference type="GO" id="GO:0043565">
    <property type="term" value="F:sequence-specific DNA binding"/>
    <property type="evidence" value="ECO:0007669"/>
    <property type="project" value="InterPro"/>
</dbReference>
<protein>
    <submittedName>
        <fullName evidence="6">Helix-turn-helix domain-containing protein</fullName>
    </submittedName>
</protein>
<feature type="domain" description="HTH araC/xylS-type" evidence="4">
    <location>
        <begin position="146"/>
        <end position="245"/>
    </location>
</feature>
<dbReference type="Gene3D" id="1.10.10.60">
    <property type="entry name" value="Homeodomain-like"/>
    <property type="match status" value="2"/>
</dbReference>
<keyword evidence="7" id="KW-1185">Reference proteome</keyword>
<dbReference type="OrthoDB" id="9807321at2"/>
<keyword evidence="1" id="KW-0805">Transcription regulation</keyword>
<feature type="domain" description="Fe/B12 periplasmic-binding" evidence="5">
    <location>
        <begin position="250"/>
        <end position="510"/>
    </location>
</feature>
<dbReference type="PROSITE" id="PS50983">
    <property type="entry name" value="FE_B12_PBP"/>
    <property type="match status" value="1"/>
</dbReference>
<keyword evidence="3" id="KW-0804">Transcription</keyword>
<dbReference type="AlphaFoldDB" id="A0A7X2J0R8"/>
<dbReference type="RefSeq" id="WP_154308708.1">
    <property type="nucleotide sequence ID" value="NZ_WKKI01000030.1"/>
</dbReference>
<evidence type="ECO:0000313" key="7">
    <source>
        <dbReference type="Proteomes" id="UP000448867"/>
    </source>
</evidence>
<keyword evidence="2" id="KW-0238">DNA-binding</keyword>
<accession>A0A7X2J0R8</accession>
<sequence>MIDQLVKTSKFTLHEGRGEHVNSHSEYSLLYISAGSGHLEMADKRTRLREGEGKWVTGKAFLFPGSAQPLQGYVLSWQGDVPALESLTALAGVPLSSCPPAKTTPYWEEMLRKSGAGDICHSCSFQAALWALLAMLTASPQISDMEEVLDYMERDMTAPSSVAELAERFGMTPTSFSRAFKKKTGMSPKDYMNNVRIAAAKTMLLQEKDITAKEVAYRIGLQDEFYFSRLFKKREGTPPSVFMKRAQPRIAVVSQLFLQDHLLSLGIQPVAAPAYPSIYPGGKGLPGHLAEHMEGSLLLNAERAFCLKQVAGTSPDLVIKTDAHLEREQSPVWSHRNEVYTMPFHTSWKGYLREISILTGRKEKVAEIEFEIEALERKLKNRLLHQKQREGWAVIWARRDELRLYGTRNHALLELLFDGLGLQPAENLPEETYKAVSIEELASINPENILFLWSNESDILKAGNHLLWKEISAVRNGNLYMPSSHCWDPWGPLGRKVMIRDLEQYFQGRELLKV</sequence>
<reference evidence="6 7" key="1">
    <citation type="submission" date="2019-11" db="EMBL/GenBank/DDBJ databases">
        <title>Bacillus lacus genome.</title>
        <authorList>
            <person name="Allen C.J."/>
            <person name="Newman J.D."/>
        </authorList>
    </citation>
    <scope>NUCLEOTIDE SEQUENCE [LARGE SCALE GENOMIC DNA]</scope>
    <source>
        <strain evidence="6 7">KCTC 33946</strain>
    </source>
</reference>
<dbReference type="PANTHER" id="PTHR43280">
    <property type="entry name" value="ARAC-FAMILY TRANSCRIPTIONAL REGULATOR"/>
    <property type="match status" value="1"/>
</dbReference>
<evidence type="ECO:0000256" key="1">
    <source>
        <dbReference type="ARBA" id="ARBA00023015"/>
    </source>
</evidence>
<dbReference type="Gene3D" id="3.40.50.1980">
    <property type="entry name" value="Nitrogenase molybdenum iron protein domain"/>
    <property type="match status" value="2"/>
</dbReference>
<dbReference type="SUPFAM" id="SSF46689">
    <property type="entry name" value="Homeodomain-like"/>
    <property type="match status" value="2"/>
</dbReference>